<evidence type="ECO:0000259" key="1">
    <source>
        <dbReference type="PROSITE" id="PS51708"/>
    </source>
</evidence>
<organism evidence="2 3">
    <name type="scientific">Thiorhodococcus mannitoliphagus</name>
    <dbReference type="NCBI Taxonomy" id="329406"/>
    <lineage>
        <taxon>Bacteria</taxon>
        <taxon>Pseudomonadati</taxon>
        <taxon>Pseudomonadota</taxon>
        <taxon>Gammaproteobacteria</taxon>
        <taxon>Chromatiales</taxon>
        <taxon>Chromatiaceae</taxon>
        <taxon>Thiorhodococcus</taxon>
    </lineage>
</organism>
<sequence length="311" mass="35332">MPKKSKSPPPINASQSTSEAFASILGHNHAYLLTWLETARDWTDIEGVHQTRVAVRRMRSAISLFRDAIPKELTAFWREELRWIGSQLGQARDLDVFIAEGLAAVAPVQLPGESALKALAEARRAQIYGEQVRPMLDGERFERFRAEFPAWISTRPWEQAKLKKKRAKRLQSSVTLYARQLLDKQERKVLAAGTNVDRNNHLEMHQLRIECKKLRYAAEFFLPLFGGMDAFIEHMKGLQDLLGVMNDVAVTRQLLEDICAGADKGDVLLYAGAVVGWRSCEFHQLLASFDDNWDEFVSAKHPWWKKGSATS</sequence>
<proteinExistence type="predicted"/>
<dbReference type="Pfam" id="PF05235">
    <property type="entry name" value="CHAD"/>
    <property type="match status" value="1"/>
</dbReference>
<comment type="caution">
    <text evidence="2">The sequence shown here is derived from an EMBL/GenBank/DDBJ whole genome shotgun (WGS) entry which is preliminary data.</text>
</comment>
<dbReference type="AlphaFoldDB" id="A0A6P1DZM0"/>
<dbReference type="InterPro" id="IPR007899">
    <property type="entry name" value="CHAD_dom"/>
</dbReference>
<reference evidence="3" key="1">
    <citation type="journal article" date="2020" name="Microbiol. Resour. Announc.">
        <title>Draft Genome Sequences of Thiorhodococcus mannitoliphagus and Thiorhodococcus minor, Purple Sulfur Photosynthetic Bacteria in the Gammaproteobacterial Family Chromatiaceae.</title>
        <authorList>
            <person name="Aviles F.A."/>
            <person name="Meyer T.E."/>
            <person name="Kyndt J.A."/>
        </authorList>
    </citation>
    <scope>NUCLEOTIDE SEQUENCE [LARGE SCALE GENOMIC DNA]</scope>
    <source>
        <strain evidence="3">DSM 18266</strain>
    </source>
</reference>
<reference evidence="2 3" key="2">
    <citation type="submission" date="2020-02" db="EMBL/GenBank/DDBJ databases">
        <title>Genome sequences of Thiorhodococcus mannitoliphagus and Thiorhodococcus minor, purple sulfur photosynthetic bacteria in the gammaproteobacterial family, Chromatiaceae.</title>
        <authorList>
            <person name="Aviles F.A."/>
            <person name="Meyer T.E."/>
            <person name="Kyndt J.A."/>
        </authorList>
    </citation>
    <scope>NUCLEOTIDE SEQUENCE [LARGE SCALE GENOMIC DNA]</scope>
    <source>
        <strain evidence="2 3">DSM 18266</strain>
    </source>
</reference>
<gene>
    <name evidence="2" type="ORF">G3480_25915</name>
</gene>
<dbReference type="SMART" id="SM00880">
    <property type="entry name" value="CHAD"/>
    <property type="match status" value="1"/>
</dbReference>
<dbReference type="Gene3D" id="1.40.20.10">
    <property type="entry name" value="CHAD domain"/>
    <property type="match status" value="1"/>
</dbReference>
<dbReference type="PANTHER" id="PTHR39339:SF1">
    <property type="entry name" value="CHAD DOMAIN-CONTAINING PROTEIN"/>
    <property type="match status" value="1"/>
</dbReference>
<dbReference type="PROSITE" id="PS51708">
    <property type="entry name" value="CHAD"/>
    <property type="match status" value="1"/>
</dbReference>
<feature type="domain" description="CHAD" evidence="1">
    <location>
        <begin position="14"/>
        <end position="298"/>
    </location>
</feature>
<evidence type="ECO:0000313" key="2">
    <source>
        <dbReference type="EMBL" id="NEX23668.1"/>
    </source>
</evidence>
<dbReference type="RefSeq" id="WP_164657089.1">
    <property type="nucleotide sequence ID" value="NZ_JAAIJR010000268.1"/>
</dbReference>
<accession>A0A6P1DZM0</accession>
<evidence type="ECO:0000313" key="3">
    <source>
        <dbReference type="Proteomes" id="UP000471640"/>
    </source>
</evidence>
<protein>
    <submittedName>
        <fullName evidence="2">CHAD domain-containing protein</fullName>
    </submittedName>
</protein>
<name>A0A6P1DZM0_9GAMM</name>
<dbReference type="PANTHER" id="PTHR39339">
    <property type="entry name" value="SLR1444 PROTEIN"/>
    <property type="match status" value="1"/>
</dbReference>
<dbReference type="EMBL" id="JAAIJR010000268">
    <property type="protein sequence ID" value="NEX23668.1"/>
    <property type="molecule type" value="Genomic_DNA"/>
</dbReference>
<keyword evidence="3" id="KW-1185">Reference proteome</keyword>
<dbReference type="Proteomes" id="UP000471640">
    <property type="component" value="Unassembled WGS sequence"/>
</dbReference>
<dbReference type="InterPro" id="IPR038186">
    <property type="entry name" value="CHAD_dom_sf"/>
</dbReference>